<dbReference type="AlphaFoldDB" id="A0A843Z1G6"/>
<gene>
    <name evidence="5" type="ORF">GFV13_07350</name>
</gene>
<dbReference type="SUPFAM" id="SSF46689">
    <property type="entry name" value="Homeodomain-like"/>
    <property type="match status" value="2"/>
</dbReference>
<dbReference type="SMART" id="SM00342">
    <property type="entry name" value="HTH_ARAC"/>
    <property type="match status" value="1"/>
</dbReference>
<keyword evidence="1" id="KW-0805">Transcription regulation</keyword>
<dbReference type="InterPro" id="IPR018060">
    <property type="entry name" value="HTH_AraC"/>
</dbReference>
<evidence type="ECO:0000256" key="3">
    <source>
        <dbReference type="ARBA" id="ARBA00023163"/>
    </source>
</evidence>
<dbReference type="PANTHER" id="PTHR43280">
    <property type="entry name" value="ARAC-FAMILY TRANSCRIPTIONAL REGULATOR"/>
    <property type="match status" value="1"/>
</dbReference>
<evidence type="ECO:0000259" key="4">
    <source>
        <dbReference type="PROSITE" id="PS01124"/>
    </source>
</evidence>
<dbReference type="Pfam" id="PF12833">
    <property type="entry name" value="HTH_18"/>
    <property type="match status" value="1"/>
</dbReference>
<feature type="domain" description="HTH araC/xylS-type" evidence="4">
    <location>
        <begin position="268"/>
        <end position="366"/>
    </location>
</feature>
<evidence type="ECO:0000256" key="1">
    <source>
        <dbReference type="ARBA" id="ARBA00023015"/>
    </source>
</evidence>
<dbReference type="PROSITE" id="PS00041">
    <property type="entry name" value="HTH_ARAC_FAMILY_1"/>
    <property type="match status" value="1"/>
</dbReference>
<sequence length="369" mass="43224">MLTETLESIQQLLDEKIFMQDTHCNVIFGDEKLLMKFDDELHFNDEILDNPSAILFYPIRNFNHPDDDDILAIFSIKKYYLMLYGKLTPSESHSSTYLLLKLYQRYRAILKIINNDISENNGLIDIAPPNDSLSLLEYSSQLQTHHSYSDEQTLLSSIKTGDKQIVINAYKQFQIHNAYESFLAMKNNRLRHEKNMLIIIATLCTREAIQAGVNDKKAYLLSDQWINTIEKHTSVENIINQNVRLNILLNFTSLVKTKKYSKLSHLIFEVQTYIQIHIYENLSIVKIAKQFKYSQNYLSTRFKKETNETLKQYIIKTKITEAKRLLLSTQLSLMDISTLLNFKDYTHFSHTFKRITGTSPKQFISTKKY</sequence>
<protein>
    <submittedName>
        <fullName evidence="5">AraC family transcriptional regulator</fullName>
    </submittedName>
</protein>
<dbReference type="GO" id="GO:0043565">
    <property type="term" value="F:sequence-specific DNA binding"/>
    <property type="evidence" value="ECO:0007669"/>
    <property type="project" value="InterPro"/>
</dbReference>
<dbReference type="RefSeq" id="WP_059442412.1">
    <property type="nucleotide sequence ID" value="NZ_BCMO01000017.1"/>
</dbReference>
<evidence type="ECO:0000313" key="5">
    <source>
        <dbReference type="EMBL" id="MQR27080.1"/>
    </source>
</evidence>
<dbReference type="Proteomes" id="UP000469952">
    <property type="component" value="Unassembled WGS sequence"/>
</dbReference>
<evidence type="ECO:0000256" key="2">
    <source>
        <dbReference type="ARBA" id="ARBA00023125"/>
    </source>
</evidence>
<keyword evidence="2" id="KW-0238">DNA-binding</keyword>
<name>A0A843Z1G6_LEUME</name>
<proteinExistence type="predicted"/>
<keyword evidence="3" id="KW-0804">Transcription</keyword>
<comment type="caution">
    <text evidence="5">The sequence shown here is derived from an EMBL/GenBank/DDBJ whole genome shotgun (WGS) entry which is preliminary data.</text>
</comment>
<evidence type="ECO:0000313" key="6">
    <source>
        <dbReference type="Proteomes" id="UP000469952"/>
    </source>
</evidence>
<dbReference type="EMBL" id="WIPA01000010">
    <property type="protein sequence ID" value="MQR27080.1"/>
    <property type="molecule type" value="Genomic_DNA"/>
</dbReference>
<accession>A0A843Z1G6</accession>
<dbReference type="PROSITE" id="PS01124">
    <property type="entry name" value="HTH_ARAC_FAMILY_2"/>
    <property type="match status" value="1"/>
</dbReference>
<dbReference type="Gene3D" id="1.10.10.60">
    <property type="entry name" value="Homeodomain-like"/>
    <property type="match status" value="2"/>
</dbReference>
<organism evidence="5 6">
    <name type="scientific">Leuconostoc mesenteroides</name>
    <dbReference type="NCBI Taxonomy" id="1245"/>
    <lineage>
        <taxon>Bacteria</taxon>
        <taxon>Bacillati</taxon>
        <taxon>Bacillota</taxon>
        <taxon>Bacilli</taxon>
        <taxon>Lactobacillales</taxon>
        <taxon>Lactobacillaceae</taxon>
        <taxon>Leuconostoc</taxon>
    </lineage>
</organism>
<dbReference type="GO" id="GO:0003700">
    <property type="term" value="F:DNA-binding transcription factor activity"/>
    <property type="evidence" value="ECO:0007669"/>
    <property type="project" value="InterPro"/>
</dbReference>
<reference evidence="5 6" key="1">
    <citation type="submission" date="2019-10" db="EMBL/GenBank/DDBJ databases">
        <title>WGS of Leuconostoc mesenteroides.</title>
        <authorList>
            <person name="Melo Bolivar J."/>
            <person name="Marino-Ramirez L."/>
            <person name="Villamil Diaz L.M."/>
        </authorList>
    </citation>
    <scope>NUCLEOTIDE SEQUENCE [LARGE SCALE GENOMIC DNA]</scope>
    <source>
        <strain evidence="5 6">M11</strain>
    </source>
</reference>
<dbReference type="InterPro" id="IPR018062">
    <property type="entry name" value="HTH_AraC-typ_CS"/>
</dbReference>
<dbReference type="InterPro" id="IPR009057">
    <property type="entry name" value="Homeodomain-like_sf"/>
</dbReference>
<dbReference type="PANTHER" id="PTHR43280:SF34">
    <property type="entry name" value="ARAC-FAMILY TRANSCRIPTIONAL REGULATOR"/>
    <property type="match status" value="1"/>
</dbReference>